<evidence type="ECO:0000256" key="1">
    <source>
        <dbReference type="SAM" id="Phobius"/>
    </source>
</evidence>
<keyword evidence="1" id="KW-1133">Transmembrane helix</keyword>
<dbReference type="SMR" id="A2GVJ5"/>
<dbReference type="AlphaFoldDB" id="A2GVJ5"/>
<protein>
    <submittedName>
        <fullName evidence="2">Uncharacterized protein</fullName>
    </submittedName>
</protein>
<proteinExistence type="predicted"/>
<dbReference type="EMBL" id="DS120992">
    <property type="protein sequence ID" value="EAX78823.1"/>
    <property type="molecule type" value="Genomic_DNA"/>
</dbReference>
<evidence type="ECO:0000313" key="3">
    <source>
        <dbReference type="Proteomes" id="UP000001542"/>
    </source>
</evidence>
<keyword evidence="1" id="KW-0812">Transmembrane</keyword>
<reference evidence="2" key="2">
    <citation type="journal article" date="2007" name="Science">
        <title>Draft genome sequence of the sexually transmitted pathogen Trichomonas vaginalis.</title>
        <authorList>
            <person name="Carlton J.M."/>
            <person name="Hirt R.P."/>
            <person name="Silva J.C."/>
            <person name="Delcher A.L."/>
            <person name="Schatz M."/>
            <person name="Zhao Q."/>
            <person name="Wortman J.R."/>
            <person name="Bidwell S.L."/>
            <person name="Alsmark U.C.M."/>
            <person name="Besteiro S."/>
            <person name="Sicheritz-Ponten T."/>
            <person name="Noel C.J."/>
            <person name="Dacks J.B."/>
            <person name="Foster P.G."/>
            <person name="Simillion C."/>
            <person name="Van de Peer Y."/>
            <person name="Miranda-Saavedra D."/>
            <person name="Barton G.J."/>
            <person name="Westrop G.D."/>
            <person name="Mueller S."/>
            <person name="Dessi D."/>
            <person name="Fiori P.L."/>
            <person name="Ren Q."/>
            <person name="Paulsen I."/>
            <person name="Zhang H."/>
            <person name="Bastida-Corcuera F.D."/>
            <person name="Simoes-Barbosa A."/>
            <person name="Brown M.T."/>
            <person name="Hayes R.D."/>
            <person name="Mukherjee M."/>
            <person name="Okumura C.Y."/>
            <person name="Schneider R."/>
            <person name="Smith A.J."/>
            <person name="Vanacova S."/>
            <person name="Villalvazo M."/>
            <person name="Haas B.J."/>
            <person name="Pertea M."/>
            <person name="Feldblyum T.V."/>
            <person name="Utterback T.R."/>
            <person name="Shu C.L."/>
            <person name="Osoegawa K."/>
            <person name="de Jong P.J."/>
            <person name="Hrdy I."/>
            <person name="Horvathova L."/>
            <person name="Zubacova Z."/>
            <person name="Dolezal P."/>
            <person name="Malik S.B."/>
            <person name="Logsdon J.M. Jr."/>
            <person name="Henze K."/>
            <person name="Gupta A."/>
            <person name="Wang C.C."/>
            <person name="Dunne R.L."/>
            <person name="Upcroft J.A."/>
            <person name="Upcroft P."/>
            <person name="White O."/>
            <person name="Salzberg S.L."/>
            <person name="Tang P."/>
            <person name="Chiu C.-H."/>
            <person name="Lee Y.-S."/>
            <person name="Embley T.M."/>
            <person name="Coombs G.H."/>
            <person name="Mottram J.C."/>
            <person name="Tachezy J."/>
            <person name="Fraser-Liggett C.M."/>
            <person name="Johnson P.J."/>
        </authorList>
    </citation>
    <scope>NUCLEOTIDE SEQUENCE [LARGE SCALE GENOMIC DNA]</scope>
    <source>
        <strain evidence="2">G3</strain>
    </source>
</reference>
<evidence type="ECO:0000313" key="2">
    <source>
        <dbReference type="EMBL" id="EAX78823.1"/>
    </source>
</evidence>
<name>A2GVJ5_TRIV3</name>
<dbReference type="VEuPathDB" id="TrichDB:TVAG_017100"/>
<dbReference type="Proteomes" id="UP000001542">
    <property type="component" value="Unassembled WGS sequence"/>
</dbReference>
<feature type="transmembrane region" description="Helical" evidence="1">
    <location>
        <begin position="12"/>
        <end position="33"/>
    </location>
</feature>
<organism evidence="2 3">
    <name type="scientific">Trichomonas vaginalis (strain ATCC PRA-98 / G3)</name>
    <dbReference type="NCBI Taxonomy" id="412133"/>
    <lineage>
        <taxon>Eukaryota</taxon>
        <taxon>Metamonada</taxon>
        <taxon>Parabasalia</taxon>
        <taxon>Trichomonadida</taxon>
        <taxon>Trichomonadidae</taxon>
        <taxon>Trichomonas</taxon>
    </lineage>
</organism>
<keyword evidence="1" id="KW-0472">Membrane</keyword>
<accession>A2GVJ5</accession>
<sequence>MANPSWTDYVGAVAGIVGMVTGISGAIMGYIGYRRGNEIKALDMRLALRKDLGDARESITTLRELMASAAGSRRATLAARGLGGPGAMVVWEQQLESDRATVEQIAASIVSEGTDFAALSVEQLESEILAAHKIKTNLFTLIEKYRGELAVDDDARRQIGEQHTAARIQAAQSPR</sequence>
<gene>
    <name evidence="2" type="ORF">TVAG_017100</name>
</gene>
<reference evidence="2" key="1">
    <citation type="submission" date="2006-10" db="EMBL/GenBank/DDBJ databases">
        <authorList>
            <person name="Amadeo P."/>
            <person name="Zhao Q."/>
            <person name="Wortman J."/>
            <person name="Fraser-Liggett C."/>
            <person name="Carlton J."/>
        </authorList>
    </citation>
    <scope>NUCLEOTIDE SEQUENCE</scope>
    <source>
        <strain evidence="2">G3</strain>
    </source>
</reference>
<keyword evidence="3" id="KW-1185">Reference proteome</keyword>
<dbReference type="InParanoid" id="A2GVJ5"/>